<dbReference type="EMBL" id="JXTC01000283">
    <property type="protein sequence ID" value="PON70338.1"/>
    <property type="molecule type" value="Genomic_DNA"/>
</dbReference>
<evidence type="ECO:0000313" key="2">
    <source>
        <dbReference type="EMBL" id="PON70338.1"/>
    </source>
</evidence>
<organism evidence="2 3">
    <name type="scientific">Trema orientale</name>
    <name type="common">Charcoal tree</name>
    <name type="synonym">Celtis orientalis</name>
    <dbReference type="NCBI Taxonomy" id="63057"/>
    <lineage>
        <taxon>Eukaryota</taxon>
        <taxon>Viridiplantae</taxon>
        <taxon>Streptophyta</taxon>
        <taxon>Embryophyta</taxon>
        <taxon>Tracheophyta</taxon>
        <taxon>Spermatophyta</taxon>
        <taxon>Magnoliopsida</taxon>
        <taxon>eudicotyledons</taxon>
        <taxon>Gunneridae</taxon>
        <taxon>Pentapetalae</taxon>
        <taxon>rosids</taxon>
        <taxon>fabids</taxon>
        <taxon>Rosales</taxon>
        <taxon>Cannabaceae</taxon>
        <taxon>Trema</taxon>
    </lineage>
</organism>
<feature type="region of interest" description="Disordered" evidence="1">
    <location>
        <begin position="33"/>
        <end position="58"/>
    </location>
</feature>
<evidence type="ECO:0000313" key="3">
    <source>
        <dbReference type="Proteomes" id="UP000237000"/>
    </source>
</evidence>
<dbReference type="OrthoDB" id="10292560at2759"/>
<name>A0A2P5DAM0_TREOI</name>
<keyword evidence="3" id="KW-1185">Reference proteome</keyword>
<feature type="non-terminal residue" evidence="2">
    <location>
        <position position="1"/>
    </location>
</feature>
<accession>A0A2P5DAM0</accession>
<feature type="compositionally biased region" description="Polar residues" evidence="1">
    <location>
        <begin position="49"/>
        <end position="58"/>
    </location>
</feature>
<reference evidence="3" key="1">
    <citation type="submission" date="2016-06" db="EMBL/GenBank/DDBJ databases">
        <title>Parallel loss of symbiosis genes in relatives of nitrogen-fixing non-legume Parasponia.</title>
        <authorList>
            <person name="Van Velzen R."/>
            <person name="Holmer R."/>
            <person name="Bu F."/>
            <person name="Rutten L."/>
            <person name="Van Zeijl A."/>
            <person name="Liu W."/>
            <person name="Santuari L."/>
            <person name="Cao Q."/>
            <person name="Sharma T."/>
            <person name="Shen D."/>
            <person name="Roswanjaya Y."/>
            <person name="Wardhani T."/>
            <person name="Kalhor M.S."/>
            <person name="Jansen J."/>
            <person name="Van den Hoogen J."/>
            <person name="Gungor B."/>
            <person name="Hartog M."/>
            <person name="Hontelez J."/>
            <person name="Verver J."/>
            <person name="Yang W.-C."/>
            <person name="Schijlen E."/>
            <person name="Repin R."/>
            <person name="Schilthuizen M."/>
            <person name="Schranz E."/>
            <person name="Heidstra R."/>
            <person name="Miyata K."/>
            <person name="Fedorova E."/>
            <person name="Kohlen W."/>
            <person name="Bisseling T."/>
            <person name="Smit S."/>
            <person name="Geurts R."/>
        </authorList>
    </citation>
    <scope>NUCLEOTIDE SEQUENCE [LARGE SCALE GENOMIC DNA]</scope>
    <source>
        <strain evidence="3">cv. RG33-2</strain>
    </source>
</reference>
<evidence type="ECO:0000256" key="1">
    <source>
        <dbReference type="SAM" id="MobiDB-lite"/>
    </source>
</evidence>
<gene>
    <name evidence="2" type="ORF">TorRG33x02_257040</name>
</gene>
<sequence>VNPANPCLVHRVRDKGTRGSTVSEIRKTCRFKDMPQCPKMGPTLPSHHMPSSSATWGSPNEIRISTLLLDTTTTTTTTTNAHRIFSFCL</sequence>
<proteinExistence type="predicted"/>
<dbReference type="Proteomes" id="UP000237000">
    <property type="component" value="Unassembled WGS sequence"/>
</dbReference>
<comment type="caution">
    <text evidence="2">The sequence shown here is derived from an EMBL/GenBank/DDBJ whole genome shotgun (WGS) entry which is preliminary data.</text>
</comment>
<protein>
    <submittedName>
        <fullName evidence="2">Uncharacterized protein</fullName>
    </submittedName>
</protein>
<dbReference type="AlphaFoldDB" id="A0A2P5DAM0"/>
<dbReference type="InParanoid" id="A0A2P5DAM0"/>